<dbReference type="InterPro" id="IPR045658">
    <property type="entry name" value="FRAS1-rel_N"/>
</dbReference>
<sequence>MCFATSLVCVVCFLELVFYCSGSVHVAKLSPIRVELGRSVFVDPVHDLQITFPEGAICEVVVLRSDPLSQRVGFLAPDVFPCDFSLGDVQYSHLGSMFFLQDFVKLQIRVDTDNETRLIPLNLHVTVLFTDMEIVKLNRPITVEEIGGTSTINGDVLAFKQDPTKICSVTLLDIKSGVIPRYGELVNVTKGNGTSAQFECGEFLRSNISYQHTKRSSSNKDFIPLVVEMIDPNTDSITREYFQIIVRIMGARSNQRPVASFEASHSVEVSQYSIAPITSDILAASDTETEAGEIIFNITQALQSREGSLINTDDPYQPLTAFYQRDIAQLKIAYKPPSAQSDQLRMFSVVLEAVDTEGAKSEPITLLIMVKPTNNKAPFITKNAGLSLFEGQSRTITDQFNLAISDKDNFNDVKLQAISGLRHGELRIKHHKIDTFMATDLEIPVITYHHDNSDSYSDNIIFRMTDGKNEVKFLFPITIGPVDDTAPTLVRNTGLVLDEGDIAVIDQYMLSATDIDSEDNKILFRVVAIPNFQRDARSALYSANKVGVLCLRTKTPPEGDADRWILQQDGFFEQNVTQFSQYDITNRRLYYRHLGGEYFHDEIAFVLSDQAEVPNVSPIKTFRVTIRQIDDLPPSPFPGSLMESTADEYGQIALSQEVLRYADRDSNDDDLMFFITKEPYFINDSPNITSFAGEILFSDTNEKASKFTQLQVRHKKVTFKSPNLELGTKTRYAQFDFSVSDPSGNTIKDQTFRIALKPVNNQAPRPVVTPLKVREFSETILGREHLTVLDEDTPRSKISFTLMTVPRYGIFLKDGQEVQQSDAFNVRDVETSRMSYRHVVRGEASDELGLIVDDGAQKVSFLLEIVILPEKINLTSHVFNMTVRVKEHSREPIKMYTTSQSPRDADLMLRISTPPRVGRILRNGKMSYEFSVQDLETGLIFYEHIGRETGLRGDIDHFNLTLLNETKAWIREGRRYEAVEVVTMILPVDSQPPKVTKIKQLVVMEGGSAKLTSEHLTITDPDTPDDRVTCVIDVQPTVGFLENVTPSPGSEISNTGKRVTSFTIVDIRSGHISYVQNQYKGTEPTMDRVAFLCSDGNNTSPRYLLNIEILPQNDEKPQIFTRDFVVEEGDEIIVDVTVLNAVDADVPPDELVFEVVTPPRHGMITDSRQGTPVQSFPLTQIKKSTSIVYQHDGSESTRDSFALCVSDGTYNTTRTIPVFIIPVDDEEPTLSVNVGLRIKTAGESKIITPKNLRAHDVDSPDDNITFLVRSPPRSGQLRKIYSNGSSQILDKGEMFSQKDINDRRIVYFHNAQVPDERDYIKFDLSDGQNAQLNQVFYVEISAGDRIYPTVINKGVRLAQNTRVVISTNVLSASDIGSPNEKLRYSLVKQPKKGRLEHLDFPGARLEEFTQLDLAGNKVVYVHTSTDEAKADSFDFEVSDGTNSVVRTFLVTLLDIDNKKPVLISSNLVVNEGENVLITPFELRAEDQDSLPENLVYTVTRVPLHGWILNDAAPSRAFTQEDVNLNKISYAHDGSEVDKDSFEIAVSDGAHNEFYVFPNTNTSARSSHKVQVVIKPPVDNRVPQLVLNRGATNLNKLPGNRLGFVISDSVLRVEDLDSNNSQLVYTVIFPPSNGILTEAGGLHGNQSVNNFTQADVDSKNIMYVLHHGSNATNDAFDFEVSDPAGNTLRHQRFSLTWAWVSLERHRYEINETDGVISVVINRKGFLGEVSFAELCVRGVNATFGDDFSLLGPAHVQFSPGQSKAEFKLRVKDDGKYEGLEIVKVELNSPQMCVIKNPKCANVIITDPEDVPSVEVVSNRLVVEESVREAKIPLRRTGDISQRLYVTCVTHSFIEEGWATGTIPTSISSYADFITRPAGKESVITFEKGETTKDCPVIIIDDSLYENEETFYVTLLSHLGSKINDERNTSAVIIAPDSKDEPKIFFDPSSYTVDESVGKMQVVLRRNGTDLSKSSSVFVRSRQTDPISARASEDYTPVIQMVYFAPYFERQSMEVTIRDDKGLPRVEGTETFELVLRTPINTGIAEPSNAVIAIDDSISDLPTVQFVKTSYSTNEKSGAFSVALMRTGDLSYTSTVRCYTRSMTAQVQRDFKERTDTDASIILFNPGETRKSCPVTIVDDLVFEGQEMFKLKLGSADRNTRIGERNETEIAILDEADKPVIQFTKERVFVAGPVVRNAHVEARITVKKTGDPFTRSKVRVYTLDGSAKAGKGYQAMTQILEFSRGNSSHVIVVKILFDAQRKIRRAFTVHMSPDSTGRSELGRKKVIVYIEQPSRNPAVTFPLPPRVVSLRDYDDVSGAESEMIKGYPLICVTACDPKYPRYAETGSICSSQRINNKLTQFRWQIGEGLRDLTSDTFFAKTDQVTLDSIYLVPGSRVRCVARAVNDRGELGLESTSAQVNISKQRGLCTPRDSDQVGSQQIEASISFTGATGNKDSNKVHIKVILPHTDGLIPLISTTRLANFKRILRPGVLRIAKHKCSNLLDLNEITTSLGFVADSIKDHKGMNEGEPYQFSEELRNNSTLRFYRNLDLESCLWTFNSYYDISELTQFCGATVTSDEQSSDIAQSQLTVRVPLYVSFVHRVPKTRGDWVHYDHAMFLRLHLTYDTAVLLNNGVQTPEGDLFYGELWPTAISVRADDKRLVVNFKTKTKFRGIYLIKNPSTEVTAQVISRERPHLSFRLKLLSSDQTYNYPQQSWQFQSQYALRDYTGVYFIKLIPCTADKGARYSEPLTCHPRDPVTFTLPIRFQQVPDPVPAKFTLSAKFFLMSQKDQWLDRVKMGDFKVDAAFSKGSKIYGRISLNEASGLGRRGKGYALATEKVYLCTGVGEYIPSYDPLKNKFGCMAKSLYLEHQLKVLDREEPSSVDKHLSDVPFEAKFAEEETNATEFSEDPGSDGFVMNSAPLFEVVPRNRKWFMHAIYSVTSGSRSRRALSGEQEVHSKTSFSSHVLSELENSLVHRLFRRDAAGKRQIEVSGQGTNIKMIRLLLDPEEVKPDLPSKQIEKQTDTKESQDSSLVNPLVLGIAAVCVVLLVALVVVGILFRRKMLTQQSLSAPTVKNSKEESVAQGGGVAV</sequence>
<evidence type="ECO:0000313" key="13">
    <source>
        <dbReference type="Proteomes" id="UP001159427"/>
    </source>
</evidence>
<keyword evidence="6" id="KW-0130">Cell adhesion</keyword>
<feature type="repeat" description="CSPG" evidence="8">
    <location>
        <begin position="992"/>
        <end position="1094"/>
    </location>
</feature>
<keyword evidence="9" id="KW-0472">Membrane</keyword>
<feature type="domain" description="Calx-beta" evidence="11">
    <location>
        <begin position="2176"/>
        <end position="2270"/>
    </location>
</feature>
<feature type="repeat" description="CSPG" evidence="8">
    <location>
        <begin position="1227"/>
        <end position="1325"/>
    </location>
</feature>
<dbReference type="Proteomes" id="UP001159427">
    <property type="component" value="Unassembled WGS sequence"/>
</dbReference>
<feature type="domain" description="Calx-beta" evidence="11">
    <location>
        <begin position="1929"/>
        <end position="2035"/>
    </location>
</feature>
<keyword evidence="7" id="KW-0325">Glycoprotein</keyword>
<dbReference type="PANTHER" id="PTHR45739">
    <property type="entry name" value="MATRIX PROTEIN, PUTATIVE-RELATED"/>
    <property type="match status" value="1"/>
</dbReference>
<feature type="repeat" description="CSPG" evidence="8">
    <location>
        <begin position="1115"/>
        <end position="1206"/>
    </location>
</feature>
<evidence type="ECO:0000256" key="5">
    <source>
        <dbReference type="ARBA" id="ARBA00022837"/>
    </source>
</evidence>
<evidence type="ECO:0000256" key="8">
    <source>
        <dbReference type="PROSITE-ProRule" id="PRU01201"/>
    </source>
</evidence>
<feature type="signal peptide" evidence="10">
    <location>
        <begin position="1"/>
        <end position="22"/>
    </location>
</feature>
<feature type="repeat" description="CSPG" evidence="8">
    <location>
        <begin position="377"/>
        <end position="465"/>
    </location>
</feature>
<dbReference type="PROSITE" id="PS51854">
    <property type="entry name" value="CSPG"/>
    <property type="match status" value="11"/>
</dbReference>
<feature type="domain" description="Calx-beta" evidence="11">
    <location>
        <begin position="1799"/>
        <end position="1914"/>
    </location>
</feature>
<feature type="repeat" description="CSPG" evidence="8">
    <location>
        <begin position="633"/>
        <end position="740"/>
    </location>
</feature>
<evidence type="ECO:0000256" key="2">
    <source>
        <dbReference type="ARBA" id="ARBA00022723"/>
    </source>
</evidence>
<feature type="repeat" description="CSPG" evidence="8">
    <location>
        <begin position="1581"/>
        <end position="1680"/>
    </location>
</feature>
<evidence type="ECO:0000256" key="9">
    <source>
        <dbReference type="SAM" id="Phobius"/>
    </source>
</evidence>
<feature type="chain" id="PRO_5046451752" description="Calx-beta domain-containing protein" evidence="10">
    <location>
        <begin position="23"/>
        <end position="3088"/>
    </location>
</feature>
<keyword evidence="2" id="KW-0479">Metal-binding</keyword>
<dbReference type="SMART" id="SM00237">
    <property type="entry name" value="Calx_beta"/>
    <property type="match status" value="5"/>
</dbReference>
<keyword evidence="4" id="KW-0677">Repeat</keyword>
<dbReference type="InterPro" id="IPR039005">
    <property type="entry name" value="CSPG_rpt"/>
</dbReference>
<dbReference type="Pfam" id="PF03160">
    <property type="entry name" value="Calx-beta"/>
    <property type="match status" value="3"/>
</dbReference>
<keyword evidence="9" id="KW-0812">Transmembrane</keyword>
<gene>
    <name evidence="12" type="ORF">PEVE_00002942</name>
</gene>
<feature type="repeat" description="CSPG" evidence="8">
    <location>
        <begin position="1458"/>
        <end position="1546"/>
    </location>
</feature>
<feature type="repeat" description="CSPG" evidence="8">
    <location>
        <begin position="762"/>
        <end position="853"/>
    </location>
</feature>
<feature type="transmembrane region" description="Helical" evidence="9">
    <location>
        <begin position="3035"/>
        <end position="3057"/>
    </location>
</feature>
<accession>A0ABN8Q790</accession>
<evidence type="ECO:0000256" key="3">
    <source>
        <dbReference type="ARBA" id="ARBA00022729"/>
    </source>
</evidence>
<organism evidence="12 13">
    <name type="scientific">Porites evermanni</name>
    <dbReference type="NCBI Taxonomy" id="104178"/>
    <lineage>
        <taxon>Eukaryota</taxon>
        <taxon>Metazoa</taxon>
        <taxon>Cnidaria</taxon>
        <taxon>Anthozoa</taxon>
        <taxon>Hexacorallia</taxon>
        <taxon>Scleractinia</taxon>
        <taxon>Fungiina</taxon>
        <taxon>Poritidae</taxon>
        <taxon>Porites</taxon>
    </lineage>
</organism>
<feature type="domain" description="Calx-beta" evidence="11">
    <location>
        <begin position="1687"/>
        <end position="1786"/>
    </location>
</feature>
<comment type="similarity">
    <text evidence="1">Belongs to the FRAS1 family.</text>
</comment>
<dbReference type="Pfam" id="PF16184">
    <property type="entry name" value="Cadherin_3"/>
    <property type="match status" value="10"/>
</dbReference>
<keyword evidence="3 10" id="KW-0732">Signal</keyword>
<proteinExistence type="inferred from homology"/>
<protein>
    <recommendedName>
        <fullName evidence="11">Calx-beta domain-containing protein</fullName>
    </recommendedName>
</protein>
<dbReference type="InterPro" id="IPR051561">
    <property type="entry name" value="FRAS1_ECM"/>
</dbReference>
<comment type="caution">
    <text evidence="12">The sequence shown here is derived from an EMBL/GenBank/DDBJ whole genome shotgun (WGS) entry which is preliminary data.</text>
</comment>
<dbReference type="PANTHER" id="PTHR45739:SF8">
    <property type="entry name" value="FRAS1-RELATED EXTRACELLULAR MATRIX PROTEIN 1"/>
    <property type="match status" value="1"/>
</dbReference>
<evidence type="ECO:0000259" key="11">
    <source>
        <dbReference type="SMART" id="SM00237"/>
    </source>
</evidence>
<dbReference type="InterPro" id="IPR038081">
    <property type="entry name" value="CalX-like_sf"/>
</dbReference>
<evidence type="ECO:0000256" key="4">
    <source>
        <dbReference type="ARBA" id="ARBA00022737"/>
    </source>
</evidence>
<evidence type="ECO:0000256" key="1">
    <source>
        <dbReference type="ARBA" id="ARBA00005529"/>
    </source>
</evidence>
<evidence type="ECO:0000256" key="10">
    <source>
        <dbReference type="SAM" id="SignalP"/>
    </source>
</evidence>
<dbReference type="Gene3D" id="2.60.40.2030">
    <property type="match status" value="5"/>
</dbReference>
<reference evidence="12 13" key="1">
    <citation type="submission" date="2022-05" db="EMBL/GenBank/DDBJ databases">
        <authorList>
            <consortium name="Genoscope - CEA"/>
            <person name="William W."/>
        </authorList>
    </citation>
    <scope>NUCLEOTIDE SEQUENCE [LARGE SCALE GENOMIC DNA]</scope>
</reference>
<feature type="domain" description="Calx-beta" evidence="11">
    <location>
        <begin position="2048"/>
        <end position="2152"/>
    </location>
</feature>
<dbReference type="Pfam" id="PF19309">
    <property type="entry name" value="Frem_N"/>
    <property type="match status" value="1"/>
</dbReference>
<dbReference type="EMBL" id="CALNXI010001175">
    <property type="protein sequence ID" value="CAH3158699.1"/>
    <property type="molecule type" value="Genomic_DNA"/>
</dbReference>
<feature type="repeat" description="CSPG" evidence="8">
    <location>
        <begin position="258"/>
        <end position="352"/>
    </location>
</feature>
<keyword evidence="5" id="KW-0106">Calcium</keyword>
<feature type="repeat" description="CSPG" evidence="8">
    <location>
        <begin position="1346"/>
        <end position="1438"/>
    </location>
</feature>
<keyword evidence="13" id="KW-1185">Reference proteome</keyword>
<evidence type="ECO:0000313" key="12">
    <source>
        <dbReference type="EMBL" id="CAH3158699.1"/>
    </source>
</evidence>
<evidence type="ECO:0000256" key="7">
    <source>
        <dbReference type="ARBA" id="ARBA00023180"/>
    </source>
</evidence>
<dbReference type="InterPro" id="IPR003644">
    <property type="entry name" value="Calx_beta"/>
</dbReference>
<name>A0ABN8Q790_9CNID</name>
<feature type="repeat" description="CSPG" evidence="8">
    <location>
        <begin position="486"/>
        <end position="608"/>
    </location>
</feature>
<dbReference type="SUPFAM" id="SSF141072">
    <property type="entry name" value="CalX-like"/>
    <property type="match status" value="5"/>
</dbReference>
<keyword evidence="9" id="KW-1133">Transmembrane helix</keyword>
<evidence type="ECO:0000256" key="6">
    <source>
        <dbReference type="ARBA" id="ARBA00022889"/>
    </source>
</evidence>